<dbReference type="AlphaFoldDB" id="A0A0M2SMH2"/>
<dbReference type="PATRIC" id="fig|1432562.3.peg.689"/>
<dbReference type="STRING" id="1432562.WN59_03405"/>
<comment type="caution">
    <text evidence="2">The sequence shown here is derived from an EMBL/GenBank/DDBJ whole genome shotgun (WGS) entry which is preliminary data.</text>
</comment>
<dbReference type="EMBL" id="LAYZ01000001">
    <property type="protein sequence ID" value="KKK35864.1"/>
    <property type="molecule type" value="Genomic_DNA"/>
</dbReference>
<feature type="transmembrane region" description="Helical" evidence="1">
    <location>
        <begin position="127"/>
        <end position="144"/>
    </location>
</feature>
<dbReference type="OrthoDB" id="2447941at2"/>
<feature type="transmembrane region" description="Helical" evidence="1">
    <location>
        <begin position="280"/>
        <end position="300"/>
    </location>
</feature>
<sequence length="400" mass="46249">MPDNLFRPRVNEDIRRRSYYGKFIFNSHFLIFLTIAGGVFLYSLLGILQTLEPSVWLDLIASALVALFLLPGYRSLMKPADGIFLLPYERRMGTYFKNAGRYSLMLGISKAVAAAVIALLILTVGHGPVGITLFLLLSLIHYTVNFHIRKRVINTGVSIALTTVILFVMDILSLMLVLQHPAWLILSLVLLFAADRYVRGREYPALDWNAYIEHEEVQLNRYYRNVSMFTNVNHIDKQFKRRKYLDPLLWKPGGASFGKERMYEFLFYRTFARDHDLPMIILRLIILFGIVMVWMGNLYVSIVTGLFGIYVIVLQMSQIYSAQAYLLWPKVWPVDRSFIQKSYVTFSHKTVFSVSLVFGIIFAAIHPVFAYIALVFPLWGYLTNRVFSRTVYKKEQELSD</sequence>
<keyword evidence="1" id="KW-0812">Transmembrane</keyword>
<evidence type="ECO:0000313" key="3">
    <source>
        <dbReference type="Proteomes" id="UP000034287"/>
    </source>
</evidence>
<gene>
    <name evidence="2" type="ORF">WN59_03405</name>
</gene>
<dbReference type="Pfam" id="PF05975">
    <property type="entry name" value="EcsB"/>
    <property type="match status" value="1"/>
</dbReference>
<accession>A0A0M2SMH2</accession>
<dbReference type="InterPro" id="IPR010288">
    <property type="entry name" value="EcsB_ABC"/>
</dbReference>
<proteinExistence type="predicted"/>
<dbReference type="RefSeq" id="WP_046512548.1">
    <property type="nucleotide sequence ID" value="NZ_LAYZ01000001.1"/>
</dbReference>
<evidence type="ECO:0008006" key="4">
    <source>
        <dbReference type="Google" id="ProtNLM"/>
    </source>
</evidence>
<feature type="transmembrane region" description="Helical" evidence="1">
    <location>
        <begin position="156"/>
        <end position="176"/>
    </location>
</feature>
<reference evidence="2 3" key="1">
    <citation type="submission" date="2015-04" db="EMBL/GenBank/DDBJ databases">
        <title>Taxonomic description and genome sequence of Salinicoccus sediminis sp. nov., a novel hyper halotolerant bacterium isolated from marine sediment.</title>
        <authorList>
            <person name="Mathan Kumar R."/>
            <person name="Kaur G."/>
            <person name="Kumar N."/>
            <person name="Kumar A."/>
            <person name="Singh N.K."/>
            <person name="Kaur N."/>
            <person name="Mayilraj S."/>
        </authorList>
    </citation>
    <scope>NUCLEOTIDE SEQUENCE [LARGE SCALE GENOMIC DNA]</scope>
    <source>
        <strain evidence="2 3">SV-16</strain>
    </source>
</reference>
<feature type="transmembrane region" description="Helical" evidence="1">
    <location>
        <begin position="350"/>
        <end position="379"/>
    </location>
</feature>
<dbReference type="GO" id="GO:0016020">
    <property type="term" value="C:membrane"/>
    <property type="evidence" value="ECO:0007669"/>
    <property type="project" value="InterPro"/>
</dbReference>
<keyword evidence="1" id="KW-0472">Membrane</keyword>
<keyword evidence="1" id="KW-1133">Transmembrane helix</keyword>
<keyword evidence="3" id="KW-1185">Reference proteome</keyword>
<protein>
    <recommendedName>
        <fullName evidence="4">ABC transporter permease</fullName>
    </recommendedName>
</protein>
<feature type="transmembrane region" description="Helical" evidence="1">
    <location>
        <begin position="23"/>
        <end position="48"/>
    </location>
</feature>
<dbReference type="PIRSF" id="PIRSF037259">
    <property type="entry name" value="EcsB_ABC"/>
    <property type="match status" value="1"/>
</dbReference>
<organism evidence="2 3">
    <name type="scientific">Salinicoccus sediminis</name>
    <dbReference type="NCBI Taxonomy" id="1432562"/>
    <lineage>
        <taxon>Bacteria</taxon>
        <taxon>Bacillati</taxon>
        <taxon>Bacillota</taxon>
        <taxon>Bacilli</taxon>
        <taxon>Bacillales</taxon>
        <taxon>Staphylococcaceae</taxon>
        <taxon>Salinicoccus</taxon>
    </lineage>
</organism>
<name>A0A0M2SMH2_9STAP</name>
<feature type="transmembrane region" description="Helical" evidence="1">
    <location>
        <begin position="306"/>
        <end position="329"/>
    </location>
</feature>
<dbReference type="Proteomes" id="UP000034287">
    <property type="component" value="Unassembled WGS sequence"/>
</dbReference>
<feature type="transmembrane region" description="Helical" evidence="1">
    <location>
        <begin position="99"/>
        <end position="121"/>
    </location>
</feature>
<evidence type="ECO:0000313" key="2">
    <source>
        <dbReference type="EMBL" id="KKK35864.1"/>
    </source>
</evidence>
<evidence type="ECO:0000256" key="1">
    <source>
        <dbReference type="SAM" id="Phobius"/>
    </source>
</evidence>
<feature type="transmembrane region" description="Helical" evidence="1">
    <location>
        <begin position="54"/>
        <end position="73"/>
    </location>
</feature>